<dbReference type="InterPro" id="IPR021272">
    <property type="entry name" value="DUF2851"/>
</dbReference>
<comment type="caution">
    <text evidence="1">The sequence shown here is derived from an EMBL/GenBank/DDBJ whole genome shotgun (WGS) entry which is preliminary data.</text>
</comment>
<sequence>MTEAFLHYIWQFQYFDKKDLVTTEGESIAIIKTGFYNTHAGPDFSQAKIKIGSLEWIGNVEIHINASEWQQHKHHHDKAYDNVVLHVVWKDDKAIKRSDGSQVPTLELKNRIEDSLLLNYKNLVNQPASIPCAHALSAINSLTRISTLDKALAQRLEDKAQVILKALHENNNDWEETFYQLLSKNFGFKVNSEAFYALTKVIPYRSILKHSDKLLQLEAMLFGTAGLLEKVKDDYAKSLQREYQLLQSKFNLAKKQLNESQWRFLRLRPANFPTLRIAQFATLLSVRKNIFSTILATESIPELKQLFDVTQSDYWQAHYRFDKKSKKTVPGLGDAAIENIIINAIVPTLAAYSIYKDESIWMDRAVEFLSKISPEKNSIVSEWKALGWPVASAFDSQALIELRNNFCNKRLCLQCTIGHTLIQKT</sequence>
<name>A0A401UDE8_9BACT</name>
<dbReference type="OrthoDB" id="1005072at2"/>
<dbReference type="AlphaFoldDB" id="A0A401UDE8"/>
<evidence type="ECO:0000313" key="2">
    <source>
        <dbReference type="Proteomes" id="UP000288227"/>
    </source>
</evidence>
<dbReference type="RefSeq" id="WP_160118691.1">
    <property type="nucleotide sequence ID" value="NZ_BHXQ01000006.1"/>
</dbReference>
<dbReference type="Proteomes" id="UP000288227">
    <property type="component" value="Unassembled WGS sequence"/>
</dbReference>
<protein>
    <submittedName>
        <fullName evidence="1">DUF2851 domain-containing protein</fullName>
    </submittedName>
</protein>
<proteinExistence type="predicted"/>
<organism evidence="1 2">
    <name type="scientific">Chryseotalea sanaruensis</name>
    <dbReference type="NCBI Taxonomy" id="2482724"/>
    <lineage>
        <taxon>Bacteria</taxon>
        <taxon>Pseudomonadati</taxon>
        <taxon>Bacteroidota</taxon>
        <taxon>Cytophagia</taxon>
        <taxon>Cytophagales</taxon>
        <taxon>Chryseotaleaceae</taxon>
        <taxon>Chryseotalea</taxon>
    </lineage>
</organism>
<accession>A0A401UDE8</accession>
<reference evidence="1 2" key="1">
    <citation type="submission" date="2018-11" db="EMBL/GenBank/DDBJ databases">
        <title>Chryseotalea sanarue gen. nov., sp., nov., a member of the family Cytophagaceae, isolated from a brackish lake in Hamamatsu Japan.</title>
        <authorList>
            <person name="Maejima Y."/>
            <person name="Iino T."/>
            <person name="Muraguchi Y."/>
            <person name="Fukuda K."/>
            <person name="Ohkuma M."/>
            <person name="Moriuchi R."/>
            <person name="Dohra H."/>
            <person name="Kimbara K."/>
            <person name="Shintani M."/>
        </authorList>
    </citation>
    <scope>NUCLEOTIDE SEQUENCE [LARGE SCALE GENOMIC DNA]</scope>
    <source>
        <strain evidence="1 2">Ys</strain>
    </source>
</reference>
<evidence type="ECO:0000313" key="1">
    <source>
        <dbReference type="EMBL" id="GCC52904.1"/>
    </source>
</evidence>
<keyword evidence="2" id="KW-1185">Reference proteome</keyword>
<gene>
    <name evidence="1" type="ORF">SanaruYs_31440</name>
</gene>
<dbReference type="EMBL" id="BHXQ01000006">
    <property type="protein sequence ID" value="GCC52904.1"/>
    <property type="molecule type" value="Genomic_DNA"/>
</dbReference>
<dbReference type="Pfam" id="PF11013">
    <property type="entry name" value="DUF2851"/>
    <property type="match status" value="1"/>
</dbReference>